<evidence type="ECO:0008006" key="3">
    <source>
        <dbReference type="Google" id="ProtNLM"/>
    </source>
</evidence>
<reference evidence="1 2" key="1">
    <citation type="journal article" date="2021" name="Int. J. Syst. Evol. Microbiol.">
        <title>Reticulibacter mediterranei gen. nov., sp. nov., within the new family Reticulibacteraceae fam. nov., and Ktedonospora formicarum gen. nov., sp. nov., Ktedonobacter robiniae sp. nov., Dictyobacter formicarum sp. nov. and Dictyobacter arantiisoli sp. nov., belonging to the class Ktedonobacteria.</title>
        <authorList>
            <person name="Yabe S."/>
            <person name="Zheng Y."/>
            <person name="Wang C.M."/>
            <person name="Sakai Y."/>
            <person name="Abe K."/>
            <person name="Yokota A."/>
            <person name="Donadio S."/>
            <person name="Cavaletti L."/>
            <person name="Monciardini P."/>
        </authorList>
    </citation>
    <scope>NUCLEOTIDE SEQUENCE [LARGE SCALE GENOMIC DNA]</scope>
    <source>
        <strain evidence="1 2">SOSP1-30</strain>
    </source>
</reference>
<evidence type="ECO:0000313" key="1">
    <source>
        <dbReference type="EMBL" id="GHO60686.1"/>
    </source>
</evidence>
<protein>
    <recommendedName>
        <fullName evidence="3">Anticodon-binding domain-containing protein</fullName>
    </recommendedName>
</protein>
<gene>
    <name evidence="1" type="ORF">KSB_91610</name>
</gene>
<comment type="caution">
    <text evidence="1">The sequence shown here is derived from an EMBL/GenBank/DDBJ whole genome shotgun (WGS) entry which is preliminary data.</text>
</comment>
<dbReference type="EMBL" id="BNJG01000006">
    <property type="protein sequence ID" value="GHO60686.1"/>
    <property type="molecule type" value="Genomic_DNA"/>
</dbReference>
<dbReference type="Proteomes" id="UP000654345">
    <property type="component" value="Unassembled WGS sequence"/>
</dbReference>
<evidence type="ECO:0000313" key="2">
    <source>
        <dbReference type="Proteomes" id="UP000654345"/>
    </source>
</evidence>
<name>A0ABQ3V633_9CHLR</name>
<keyword evidence="2" id="KW-1185">Reference proteome</keyword>
<organism evidence="1 2">
    <name type="scientific">Ktedonobacter robiniae</name>
    <dbReference type="NCBI Taxonomy" id="2778365"/>
    <lineage>
        <taxon>Bacteria</taxon>
        <taxon>Bacillati</taxon>
        <taxon>Chloroflexota</taxon>
        <taxon>Ktedonobacteria</taxon>
        <taxon>Ktedonobacterales</taxon>
        <taxon>Ktedonobacteraceae</taxon>
        <taxon>Ktedonobacter</taxon>
    </lineage>
</organism>
<proteinExistence type="predicted"/>
<accession>A0ABQ3V633</accession>
<sequence>MVRGSVPVRRRRRQYIRQDGYLAAIRRGIGLRRVFLLGRDEHEEIGVAVGVRVIDAELAIETLPLFPQKMKN</sequence>